<evidence type="ECO:0000313" key="2">
    <source>
        <dbReference type="Proteomes" id="UP000292702"/>
    </source>
</evidence>
<sequence length="297" mass="32610">MSDVVEPRKPMPSNAFATVVLPGVASSTQHPSLNLLLRRHQPLANTLPYYLDSPANMIACPSQPTHLGHLRLSLSLGQIIGSGAVSRVYEATVIPSGSSSSLNSRILPPLVVKISRRGMGHTLLPEAQNYVEMATLQGHVIPRCYGLYSATIPDGIQFRPWEGEDGDAQARNDRWPFHSLPKDEGLLASNIVTILVLERLGEALPLGTFRTDPTDFPEIQAMYTDMSTFGVVHHHMATSNIVKALDGAALPVLTSPNWTKPYQYRLIDFHESFKVNIEPSRLAAIEHVGLERLLNEA</sequence>
<gene>
    <name evidence="1" type="ORF">EIP91_011888</name>
</gene>
<evidence type="ECO:0008006" key="3">
    <source>
        <dbReference type="Google" id="ProtNLM"/>
    </source>
</evidence>
<comment type="caution">
    <text evidence="1">The sequence shown here is derived from an EMBL/GenBank/DDBJ whole genome shotgun (WGS) entry which is preliminary data.</text>
</comment>
<evidence type="ECO:0000313" key="1">
    <source>
        <dbReference type="EMBL" id="TCD67826.1"/>
    </source>
</evidence>
<reference evidence="1 2" key="1">
    <citation type="submission" date="2018-11" db="EMBL/GenBank/DDBJ databases">
        <title>Genome assembly of Steccherinum ochraceum LE-BIN_3174, the white-rot fungus of the Steccherinaceae family (The Residual Polyporoid clade, Polyporales, Basidiomycota).</title>
        <authorList>
            <person name="Fedorova T.V."/>
            <person name="Glazunova O.A."/>
            <person name="Landesman E.O."/>
            <person name="Moiseenko K.V."/>
            <person name="Psurtseva N.V."/>
            <person name="Savinova O.S."/>
            <person name="Shakhova N.V."/>
            <person name="Tyazhelova T.V."/>
            <person name="Vasina D.V."/>
        </authorList>
    </citation>
    <scope>NUCLEOTIDE SEQUENCE [LARGE SCALE GENOMIC DNA]</scope>
    <source>
        <strain evidence="1 2">LE-BIN_3174</strain>
    </source>
</reference>
<dbReference type="Proteomes" id="UP000292702">
    <property type="component" value="Unassembled WGS sequence"/>
</dbReference>
<accession>A0A4R0RJZ4</accession>
<protein>
    <recommendedName>
        <fullName evidence="3">Protein kinase domain-containing protein</fullName>
    </recommendedName>
</protein>
<keyword evidence="2" id="KW-1185">Reference proteome</keyword>
<name>A0A4R0RJZ4_9APHY</name>
<dbReference type="EMBL" id="RWJN01000084">
    <property type="protein sequence ID" value="TCD67826.1"/>
    <property type="molecule type" value="Genomic_DNA"/>
</dbReference>
<dbReference type="AlphaFoldDB" id="A0A4R0RJZ4"/>
<proteinExistence type="predicted"/>
<organism evidence="1 2">
    <name type="scientific">Steccherinum ochraceum</name>
    <dbReference type="NCBI Taxonomy" id="92696"/>
    <lineage>
        <taxon>Eukaryota</taxon>
        <taxon>Fungi</taxon>
        <taxon>Dikarya</taxon>
        <taxon>Basidiomycota</taxon>
        <taxon>Agaricomycotina</taxon>
        <taxon>Agaricomycetes</taxon>
        <taxon>Polyporales</taxon>
        <taxon>Steccherinaceae</taxon>
        <taxon>Steccherinum</taxon>
    </lineage>
</organism>
<dbReference type="OrthoDB" id="2751208at2759"/>